<dbReference type="Pfam" id="PF00497">
    <property type="entry name" value="SBP_bac_3"/>
    <property type="match status" value="1"/>
</dbReference>
<comment type="caution">
    <text evidence="2">The sequence shown here is derived from an EMBL/GenBank/DDBJ whole genome shotgun (WGS) entry which is preliminary data.</text>
</comment>
<dbReference type="Proteomes" id="UP001568698">
    <property type="component" value="Unassembled WGS sequence"/>
</dbReference>
<dbReference type="PANTHER" id="PTHR38834">
    <property type="entry name" value="PERIPLASMIC SUBSTRATE BINDING PROTEIN FAMILY 3"/>
    <property type="match status" value="1"/>
</dbReference>
<evidence type="ECO:0000313" key="3">
    <source>
        <dbReference type="Proteomes" id="UP001568698"/>
    </source>
</evidence>
<name>A0ABV4K2T3_9BACT</name>
<evidence type="ECO:0000259" key="1">
    <source>
        <dbReference type="Pfam" id="PF00497"/>
    </source>
</evidence>
<gene>
    <name evidence="2" type="ORF">AB6M95_10975</name>
</gene>
<organism evidence="2 3">
    <name type="scientific">Pseudodesulfovibrio karagichevae</name>
    <dbReference type="NCBI Taxonomy" id="3239305"/>
    <lineage>
        <taxon>Bacteria</taxon>
        <taxon>Pseudomonadati</taxon>
        <taxon>Thermodesulfobacteriota</taxon>
        <taxon>Desulfovibrionia</taxon>
        <taxon>Desulfovibrionales</taxon>
        <taxon>Desulfovibrionaceae</taxon>
    </lineage>
</organism>
<reference evidence="2 3" key="1">
    <citation type="submission" date="2024-08" db="EMBL/GenBank/DDBJ databases">
        <title>Sulfate-reducing bacteria isolated from formation water of the oil field in Kazakhstan and description of Pseudodesulfovibrio sp.</title>
        <authorList>
            <person name="Bidzhieva S.K."/>
            <person name="Tourova T.P."/>
            <person name="Grouzdev D.S."/>
            <person name="Beletsky A.V."/>
            <person name="Sokolova D.S."/>
            <person name="Samigullina S.R."/>
            <person name="Poltaraus A.B."/>
            <person name="Avtukh A.N."/>
            <person name="Tereshina V.M."/>
            <person name="Zhaparov N.S."/>
            <person name="Mardanov A.V."/>
            <person name="Nazina T.N."/>
        </authorList>
    </citation>
    <scope>NUCLEOTIDE SEQUENCE [LARGE SCALE GENOMIC DNA]</scope>
    <source>
        <strain evidence="2 3">9FUS</strain>
    </source>
</reference>
<proteinExistence type="predicted"/>
<protein>
    <submittedName>
        <fullName evidence="2">Substrate-binding periplasmic protein</fullName>
    </submittedName>
</protein>
<dbReference type="SUPFAM" id="SSF53850">
    <property type="entry name" value="Periplasmic binding protein-like II"/>
    <property type="match status" value="1"/>
</dbReference>
<feature type="domain" description="Solute-binding protein family 3/N-terminal" evidence="1">
    <location>
        <begin position="27"/>
        <end position="232"/>
    </location>
</feature>
<dbReference type="Gene3D" id="3.40.190.10">
    <property type="entry name" value="Periplasmic binding protein-like II"/>
    <property type="match status" value="2"/>
</dbReference>
<dbReference type="RefSeq" id="WP_371386795.1">
    <property type="nucleotide sequence ID" value="NZ_JBGLYH010000028.1"/>
</dbReference>
<dbReference type="InterPro" id="IPR001638">
    <property type="entry name" value="Solute-binding_3/MltF_N"/>
</dbReference>
<dbReference type="PANTHER" id="PTHR38834:SF3">
    <property type="entry name" value="SOLUTE-BINDING PROTEIN FAMILY 3_N-TERMINAL DOMAIN-CONTAINING PROTEIN"/>
    <property type="match status" value="1"/>
</dbReference>
<keyword evidence="3" id="KW-1185">Reference proteome</keyword>
<dbReference type="EMBL" id="JBGLYH010000028">
    <property type="protein sequence ID" value="MEZ7197274.1"/>
    <property type="molecule type" value="Genomic_DNA"/>
</dbReference>
<sequence>MALPDPVRAAVSADLRVLAEPNGRAVQTRNGGLDGWAVAIVRGIMDRTHCKAAIEAMPWARAYDIALARPGVVLFPTTRTEERDPHFHWVGPIFRVHWCFLARRGSGIAIHSLDDARKVGSIGTYFGDARDRYLAGLGFTNLQRAASDATNYRKLEYGRLDLIVGSDTGVAAMADAAGIDPDSFESVFPLKEVDLYVALSRDTAPGTVEAWQRAFRAMRDDGTLAAILSQWYPGVKPPLDERLPWRDKKN</sequence>
<evidence type="ECO:0000313" key="2">
    <source>
        <dbReference type="EMBL" id="MEZ7197274.1"/>
    </source>
</evidence>
<accession>A0ABV4K2T3</accession>